<proteinExistence type="predicted"/>
<gene>
    <name evidence="2" type="ORF">SO802_016710</name>
</gene>
<comment type="caution">
    <text evidence="2">The sequence shown here is derived from an EMBL/GenBank/DDBJ whole genome shotgun (WGS) entry which is preliminary data.</text>
</comment>
<feature type="region of interest" description="Disordered" evidence="1">
    <location>
        <begin position="90"/>
        <end position="114"/>
    </location>
</feature>
<dbReference type="AlphaFoldDB" id="A0AAW2CYP0"/>
<accession>A0AAW2CYP0</accession>
<sequence length="114" mass="12389">MVKILKLIGAPSSHFSKEIRVCTLKLLERLCIPLFLNLLLNRISYSVETMDAEKKSPKLVRLPPQRGQVKVRIFKELAKGMKSAISAAGKKLGCSGGSASSSRVLGPYDSEGDS</sequence>
<name>A0AAW2CYP0_9ROSI</name>
<protein>
    <submittedName>
        <fullName evidence="2">Uncharacterized protein</fullName>
    </submittedName>
</protein>
<evidence type="ECO:0000313" key="3">
    <source>
        <dbReference type="Proteomes" id="UP001459277"/>
    </source>
</evidence>
<organism evidence="2 3">
    <name type="scientific">Lithocarpus litseifolius</name>
    <dbReference type="NCBI Taxonomy" id="425828"/>
    <lineage>
        <taxon>Eukaryota</taxon>
        <taxon>Viridiplantae</taxon>
        <taxon>Streptophyta</taxon>
        <taxon>Embryophyta</taxon>
        <taxon>Tracheophyta</taxon>
        <taxon>Spermatophyta</taxon>
        <taxon>Magnoliopsida</taxon>
        <taxon>eudicotyledons</taxon>
        <taxon>Gunneridae</taxon>
        <taxon>Pentapetalae</taxon>
        <taxon>rosids</taxon>
        <taxon>fabids</taxon>
        <taxon>Fagales</taxon>
        <taxon>Fagaceae</taxon>
        <taxon>Lithocarpus</taxon>
    </lineage>
</organism>
<keyword evidence="3" id="KW-1185">Reference proteome</keyword>
<dbReference type="EMBL" id="JAZDWU010000005">
    <property type="protein sequence ID" value="KAL0002929.1"/>
    <property type="molecule type" value="Genomic_DNA"/>
</dbReference>
<dbReference type="Proteomes" id="UP001459277">
    <property type="component" value="Unassembled WGS sequence"/>
</dbReference>
<evidence type="ECO:0000313" key="2">
    <source>
        <dbReference type="EMBL" id="KAL0002929.1"/>
    </source>
</evidence>
<evidence type="ECO:0000256" key="1">
    <source>
        <dbReference type="SAM" id="MobiDB-lite"/>
    </source>
</evidence>
<reference evidence="2 3" key="1">
    <citation type="submission" date="2024-01" db="EMBL/GenBank/DDBJ databases">
        <title>A telomere-to-telomere, gap-free genome of sweet tea (Lithocarpus litseifolius).</title>
        <authorList>
            <person name="Zhou J."/>
        </authorList>
    </citation>
    <scope>NUCLEOTIDE SEQUENCE [LARGE SCALE GENOMIC DNA]</scope>
    <source>
        <strain evidence="2">Zhou-2022a</strain>
        <tissue evidence="2">Leaf</tissue>
    </source>
</reference>